<name>A0A318D0N1_9GAMM</name>
<dbReference type="RefSeq" id="WP_110201674.1">
    <property type="nucleotide sequence ID" value="NZ_QICH01000003.1"/>
</dbReference>
<feature type="domain" description="Quercetin 2,3-dioxygenase C-terminal cupin" evidence="5">
    <location>
        <begin position="152"/>
        <end position="231"/>
    </location>
</feature>
<dbReference type="GO" id="GO:0046872">
    <property type="term" value="F:metal ion binding"/>
    <property type="evidence" value="ECO:0007669"/>
    <property type="project" value="UniProtKB-KW"/>
</dbReference>
<dbReference type="SUPFAM" id="SSF51182">
    <property type="entry name" value="RmlC-like cupins"/>
    <property type="match status" value="1"/>
</dbReference>
<comment type="similarity">
    <text evidence="1 3">Belongs to the pirin family.</text>
</comment>
<organism evidence="6 7">
    <name type="scientific">Kangiella spongicola</name>
    <dbReference type="NCBI Taxonomy" id="796379"/>
    <lineage>
        <taxon>Bacteria</taxon>
        <taxon>Pseudomonadati</taxon>
        <taxon>Pseudomonadota</taxon>
        <taxon>Gammaproteobacteria</taxon>
        <taxon>Kangiellales</taxon>
        <taxon>Kangiellaceae</taxon>
        <taxon>Kangiella</taxon>
    </lineage>
</organism>
<protein>
    <recommendedName>
        <fullName evidence="8">Pirin family protein</fullName>
    </recommendedName>
</protein>
<evidence type="ECO:0000256" key="3">
    <source>
        <dbReference type="RuleBase" id="RU003457"/>
    </source>
</evidence>
<feature type="binding site" evidence="2">
    <location>
        <position position="59"/>
    </location>
    <ligand>
        <name>Fe cation</name>
        <dbReference type="ChEBI" id="CHEBI:24875"/>
    </ligand>
</feature>
<feature type="binding site" evidence="2">
    <location>
        <position position="103"/>
    </location>
    <ligand>
        <name>Fe cation</name>
        <dbReference type="ChEBI" id="CHEBI:24875"/>
    </ligand>
</feature>
<keyword evidence="2" id="KW-0408">Iron</keyword>
<feature type="binding site" evidence="2">
    <location>
        <position position="101"/>
    </location>
    <ligand>
        <name>Fe cation</name>
        <dbReference type="ChEBI" id="CHEBI:24875"/>
    </ligand>
</feature>
<dbReference type="PIRSF" id="PIRSF006232">
    <property type="entry name" value="Pirin"/>
    <property type="match status" value="1"/>
</dbReference>
<evidence type="ECO:0000259" key="4">
    <source>
        <dbReference type="Pfam" id="PF02678"/>
    </source>
</evidence>
<gene>
    <name evidence="6" type="ORF">DL796_10600</name>
</gene>
<dbReference type="PANTHER" id="PTHR43212">
    <property type="entry name" value="QUERCETIN 2,3-DIOXYGENASE"/>
    <property type="match status" value="1"/>
</dbReference>
<dbReference type="InterPro" id="IPR003829">
    <property type="entry name" value="Pirin_N_dom"/>
</dbReference>
<keyword evidence="2" id="KW-0479">Metal-binding</keyword>
<evidence type="ECO:0000256" key="1">
    <source>
        <dbReference type="ARBA" id="ARBA00008416"/>
    </source>
</evidence>
<dbReference type="InterPro" id="IPR011051">
    <property type="entry name" value="RmlC_Cupin_sf"/>
</dbReference>
<evidence type="ECO:0000256" key="2">
    <source>
        <dbReference type="PIRSR" id="PIRSR006232-1"/>
    </source>
</evidence>
<dbReference type="Proteomes" id="UP000247689">
    <property type="component" value="Unassembled WGS sequence"/>
</dbReference>
<evidence type="ECO:0000259" key="5">
    <source>
        <dbReference type="Pfam" id="PF17954"/>
    </source>
</evidence>
<dbReference type="Pfam" id="PF02678">
    <property type="entry name" value="Pirin"/>
    <property type="match status" value="1"/>
</dbReference>
<dbReference type="Gene3D" id="2.60.120.10">
    <property type="entry name" value="Jelly Rolls"/>
    <property type="match status" value="2"/>
</dbReference>
<dbReference type="OrthoDB" id="9780903at2"/>
<sequence>MLKVYKHSELGHANHGWLNAHHHFSFANYYNPERMGFGALRVINDDTIKAGTGFPQHGHRDMEIITFVRKGAITHKDSKGNEGRTEAGDVQVMSAGTGILHSEYNMEDEDTKIFQIWIIPKEEGIEPRWDSVAFAEREAGDTLPLLASGFEEDQNSEALYIHQDAAIYGGKVSKGQTITQPIKNQAYLVVSSGNVSVEGAELSEGDGLEVTDMDSVSITGTDDSVVILIDVPA</sequence>
<dbReference type="InterPro" id="IPR041602">
    <property type="entry name" value="Quercetinase_C"/>
</dbReference>
<dbReference type="CDD" id="cd02910">
    <property type="entry name" value="cupin_Yhhw_N"/>
    <property type="match status" value="1"/>
</dbReference>
<comment type="caution">
    <text evidence="6">The sequence shown here is derived from an EMBL/GenBank/DDBJ whole genome shotgun (WGS) entry which is preliminary data.</text>
</comment>
<dbReference type="Pfam" id="PF17954">
    <property type="entry name" value="Pirin_C_2"/>
    <property type="match status" value="1"/>
</dbReference>
<dbReference type="InterPro" id="IPR012093">
    <property type="entry name" value="Pirin"/>
</dbReference>
<dbReference type="PANTHER" id="PTHR43212:SF3">
    <property type="entry name" value="QUERCETIN 2,3-DIOXYGENASE"/>
    <property type="match status" value="1"/>
</dbReference>
<keyword evidence="7" id="KW-1185">Reference proteome</keyword>
<reference evidence="6 7" key="1">
    <citation type="submission" date="2018-05" db="EMBL/GenBank/DDBJ databases">
        <title>Kangiella spongicola genome sequence.</title>
        <authorList>
            <person name="Maclea K.S."/>
            <person name="Goen A.E."/>
            <person name="Kelley C."/>
            <person name="Underriner A."/>
            <person name="Silverwood T."/>
            <person name="Trachtenberg A.M."/>
        </authorList>
    </citation>
    <scope>NUCLEOTIDE SEQUENCE [LARGE SCALE GENOMIC DNA]</scope>
    <source>
        <strain evidence="6 7">ATCC BAA-2076</strain>
    </source>
</reference>
<evidence type="ECO:0000313" key="7">
    <source>
        <dbReference type="Proteomes" id="UP000247689"/>
    </source>
</evidence>
<accession>A0A318D0N1</accession>
<comment type="cofactor">
    <cofactor evidence="2">
        <name>Fe cation</name>
        <dbReference type="ChEBI" id="CHEBI:24875"/>
    </cofactor>
    <text evidence="2">Binds 1 Fe cation per subunit.</text>
</comment>
<evidence type="ECO:0000313" key="6">
    <source>
        <dbReference type="EMBL" id="PXF62766.1"/>
    </source>
</evidence>
<dbReference type="EMBL" id="QICH01000003">
    <property type="protein sequence ID" value="PXF62766.1"/>
    <property type="molecule type" value="Genomic_DNA"/>
</dbReference>
<proteinExistence type="inferred from homology"/>
<dbReference type="AlphaFoldDB" id="A0A318D0N1"/>
<evidence type="ECO:0008006" key="8">
    <source>
        <dbReference type="Google" id="ProtNLM"/>
    </source>
</evidence>
<dbReference type="InterPro" id="IPR014710">
    <property type="entry name" value="RmlC-like_jellyroll"/>
</dbReference>
<feature type="binding site" evidence="2">
    <location>
        <position position="57"/>
    </location>
    <ligand>
        <name>Fe cation</name>
        <dbReference type="ChEBI" id="CHEBI:24875"/>
    </ligand>
</feature>
<feature type="domain" description="Pirin N-terminal" evidence="4">
    <location>
        <begin position="11"/>
        <end position="118"/>
    </location>
</feature>